<dbReference type="PANTHER" id="PTHR14879:SF15">
    <property type="entry name" value="E3 UBIQUITIN-PROTEIN LIGASE RIFIFYLIN-LIKE PROTEIN"/>
    <property type="match status" value="1"/>
</dbReference>
<sequence length="506" mass="54963">MFDFVGAGFCRSGSFGTEQQGSAAMTCDGCSIKFTVFKRRRQCSICQRYYCSCCLPFGQNSSSKGVTSMFTRFTDKKIKCSKCEVLTARPLCRSQLRELRVKDLQLYLTSQKVSTRGCVEKDDLVNLLMRHAGHSSTNTQRTDFPYGHSGQADTQSRVQSSMVQDQRNHHFQEQGTSTAACLSAQCSPSTSETLPDNGYLDSAVTSEERTNTGSAASASVSCSDSGPQSEHQAPPAANMFISHEDNSSISSSSSSSSAQSSSGCFGEQSVANIDIVELTDGAGDISNLDAGPEPVITIVDDESPERTFSEESHVTVSEVLADIGIATDAPPASSCVEDGLTVLEIEVLETDETADVVVEGQDEYHDPAADVPLDETSDSATEEHVITQACTGITLASIRSLEDLEKLTVKQLKELLSLNRVDYRGCCEKPELMERVTRLWQESSQTRKGLDTMSMDELCKICMDAPVECVMLECGHMATCTACGKQLSECPICRQFVVRIVRTFRA</sequence>
<gene>
    <name evidence="6" type="ORF">B7P43_G04140</name>
</gene>
<dbReference type="SMART" id="SM00184">
    <property type="entry name" value="RING"/>
    <property type="match status" value="2"/>
</dbReference>
<evidence type="ECO:0000256" key="4">
    <source>
        <dbReference type="SAM" id="MobiDB-lite"/>
    </source>
</evidence>
<dbReference type="GO" id="GO:1902042">
    <property type="term" value="P:negative regulation of extrinsic apoptotic signaling pathway via death domain receptors"/>
    <property type="evidence" value="ECO:0007669"/>
    <property type="project" value="TreeGrafter"/>
</dbReference>
<evidence type="ECO:0000313" key="7">
    <source>
        <dbReference type="Proteomes" id="UP000235965"/>
    </source>
</evidence>
<dbReference type="GO" id="GO:0043161">
    <property type="term" value="P:proteasome-mediated ubiquitin-dependent protein catabolic process"/>
    <property type="evidence" value="ECO:0007669"/>
    <property type="project" value="TreeGrafter"/>
</dbReference>
<dbReference type="GO" id="GO:0061630">
    <property type="term" value="F:ubiquitin protein ligase activity"/>
    <property type="evidence" value="ECO:0007669"/>
    <property type="project" value="TreeGrafter"/>
</dbReference>
<dbReference type="GO" id="GO:0008270">
    <property type="term" value="F:zinc ion binding"/>
    <property type="evidence" value="ECO:0007669"/>
    <property type="project" value="UniProtKB-KW"/>
</dbReference>
<dbReference type="FunCoup" id="A0A2J7RE37">
    <property type="interactions" value="1491"/>
</dbReference>
<dbReference type="Proteomes" id="UP000235965">
    <property type="component" value="Unassembled WGS sequence"/>
</dbReference>
<evidence type="ECO:0000256" key="3">
    <source>
        <dbReference type="PROSITE-ProRule" id="PRU00175"/>
    </source>
</evidence>
<keyword evidence="1 3" id="KW-0863">Zinc-finger</keyword>
<dbReference type="InterPro" id="IPR055111">
    <property type="entry name" value="RNF34_RFFL_HeH"/>
</dbReference>
<dbReference type="InterPro" id="IPR051728">
    <property type="entry name" value="RING-FYVE_E3_ubiquitin-ligase"/>
</dbReference>
<protein>
    <recommendedName>
        <fullName evidence="5">RING-type domain-containing protein</fullName>
    </recommendedName>
</protein>
<dbReference type="GO" id="GO:0005737">
    <property type="term" value="C:cytoplasm"/>
    <property type="evidence" value="ECO:0007669"/>
    <property type="project" value="TreeGrafter"/>
</dbReference>
<dbReference type="Gene3D" id="3.30.40.10">
    <property type="entry name" value="Zinc/RING finger domain, C3HC4 (zinc finger)"/>
    <property type="match status" value="1"/>
</dbReference>
<feature type="region of interest" description="Disordered" evidence="4">
    <location>
        <begin position="135"/>
        <end position="174"/>
    </location>
</feature>
<dbReference type="GO" id="GO:0070936">
    <property type="term" value="P:protein K48-linked ubiquitination"/>
    <property type="evidence" value="ECO:0007669"/>
    <property type="project" value="TreeGrafter"/>
</dbReference>
<dbReference type="SUPFAM" id="SSF57850">
    <property type="entry name" value="RING/U-box"/>
    <property type="match status" value="1"/>
</dbReference>
<dbReference type="CDD" id="cd16500">
    <property type="entry name" value="RING-HC_CARP"/>
    <property type="match status" value="1"/>
</dbReference>
<dbReference type="InterPro" id="IPR013083">
    <property type="entry name" value="Znf_RING/FYVE/PHD"/>
</dbReference>
<dbReference type="Pfam" id="PF13920">
    <property type="entry name" value="zf-C3HC4_3"/>
    <property type="match status" value="1"/>
</dbReference>
<dbReference type="EMBL" id="NEVH01005278">
    <property type="protein sequence ID" value="PNF39099.1"/>
    <property type="molecule type" value="Genomic_DNA"/>
</dbReference>
<comment type="caution">
    <text evidence="6">The sequence shown here is derived from an EMBL/GenBank/DDBJ whole genome shotgun (WGS) entry which is preliminary data.</text>
</comment>
<accession>A0A2J7RE37</accession>
<feature type="region of interest" description="Disordered" evidence="4">
    <location>
        <begin position="206"/>
        <end position="234"/>
    </location>
</feature>
<dbReference type="InParanoid" id="A0A2J7RE37"/>
<evidence type="ECO:0000256" key="1">
    <source>
        <dbReference type="ARBA" id="ARBA00022771"/>
    </source>
</evidence>
<organism evidence="6 7">
    <name type="scientific">Cryptotermes secundus</name>
    <dbReference type="NCBI Taxonomy" id="105785"/>
    <lineage>
        <taxon>Eukaryota</taxon>
        <taxon>Metazoa</taxon>
        <taxon>Ecdysozoa</taxon>
        <taxon>Arthropoda</taxon>
        <taxon>Hexapoda</taxon>
        <taxon>Insecta</taxon>
        <taxon>Pterygota</taxon>
        <taxon>Neoptera</taxon>
        <taxon>Polyneoptera</taxon>
        <taxon>Dictyoptera</taxon>
        <taxon>Blattodea</taxon>
        <taxon>Blattoidea</taxon>
        <taxon>Termitoidae</taxon>
        <taxon>Kalotermitidae</taxon>
        <taxon>Cryptotermitinae</taxon>
        <taxon>Cryptotermes</taxon>
    </lineage>
</organism>
<dbReference type="FunFam" id="3.30.40.10:FF:000110">
    <property type="entry name" value="E3 ubiquitin-protein ligase RNF34 isoform X1"/>
    <property type="match status" value="1"/>
</dbReference>
<dbReference type="GO" id="GO:0005886">
    <property type="term" value="C:plasma membrane"/>
    <property type="evidence" value="ECO:0007669"/>
    <property type="project" value="TreeGrafter"/>
</dbReference>
<dbReference type="OrthoDB" id="3045089at2759"/>
<keyword evidence="1 3" id="KW-0479">Metal-binding</keyword>
<keyword evidence="7" id="KW-1185">Reference proteome</keyword>
<evidence type="ECO:0000259" key="5">
    <source>
        <dbReference type="PROSITE" id="PS50089"/>
    </source>
</evidence>
<evidence type="ECO:0000313" key="6">
    <source>
        <dbReference type="EMBL" id="PNF39099.1"/>
    </source>
</evidence>
<name>A0A2J7RE37_9NEOP</name>
<dbReference type="AlphaFoldDB" id="A0A2J7RE37"/>
<feature type="domain" description="RING-type" evidence="5">
    <location>
        <begin position="459"/>
        <end position="494"/>
    </location>
</feature>
<keyword evidence="2" id="KW-0862">Zinc</keyword>
<dbReference type="Pfam" id="PF23632">
    <property type="entry name" value="SAP_RNF34_RFFL"/>
    <property type="match status" value="1"/>
</dbReference>
<reference evidence="6 7" key="1">
    <citation type="submission" date="2017-12" db="EMBL/GenBank/DDBJ databases">
        <title>Hemimetabolous genomes reveal molecular basis of termite eusociality.</title>
        <authorList>
            <person name="Harrison M.C."/>
            <person name="Jongepier E."/>
            <person name="Robertson H.M."/>
            <person name="Arning N."/>
            <person name="Bitard-Feildel T."/>
            <person name="Chao H."/>
            <person name="Childers C.P."/>
            <person name="Dinh H."/>
            <person name="Doddapaneni H."/>
            <person name="Dugan S."/>
            <person name="Gowin J."/>
            <person name="Greiner C."/>
            <person name="Han Y."/>
            <person name="Hu H."/>
            <person name="Hughes D.S.T."/>
            <person name="Huylmans A.-K."/>
            <person name="Kemena C."/>
            <person name="Kremer L.P.M."/>
            <person name="Lee S.L."/>
            <person name="Lopez-Ezquerra A."/>
            <person name="Mallet L."/>
            <person name="Monroy-Kuhn J.M."/>
            <person name="Moser A."/>
            <person name="Murali S.C."/>
            <person name="Muzny D.M."/>
            <person name="Otani S."/>
            <person name="Piulachs M.-D."/>
            <person name="Poelchau M."/>
            <person name="Qu J."/>
            <person name="Schaub F."/>
            <person name="Wada-Katsumata A."/>
            <person name="Worley K.C."/>
            <person name="Xie Q."/>
            <person name="Ylla G."/>
            <person name="Poulsen M."/>
            <person name="Gibbs R.A."/>
            <person name="Schal C."/>
            <person name="Richards S."/>
            <person name="Belles X."/>
            <person name="Korb J."/>
            <person name="Bornberg-Bauer E."/>
        </authorList>
    </citation>
    <scope>NUCLEOTIDE SEQUENCE [LARGE SCALE GENOMIC DNA]</scope>
    <source>
        <tissue evidence="6">Whole body</tissue>
    </source>
</reference>
<dbReference type="PROSITE" id="PS50089">
    <property type="entry name" value="ZF_RING_2"/>
    <property type="match status" value="1"/>
</dbReference>
<dbReference type="Gene3D" id="1.10.720.140">
    <property type="match status" value="1"/>
</dbReference>
<dbReference type="Gene3D" id="1.10.720.30">
    <property type="entry name" value="SAP domain"/>
    <property type="match status" value="1"/>
</dbReference>
<feature type="compositionally biased region" description="Polar residues" evidence="4">
    <location>
        <begin position="151"/>
        <end position="165"/>
    </location>
</feature>
<dbReference type="Pfam" id="PF22968">
    <property type="entry name" value="RNF34L-like_3rd"/>
    <property type="match status" value="1"/>
</dbReference>
<dbReference type="InterPro" id="IPR001841">
    <property type="entry name" value="Znf_RING"/>
</dbReference>
<proteinExistence type="predicted"/>
<dbReference type="STRING" id="105785.A0A2J7RE37"/>
<evidence type="ECO:0000256" key="2">
    <source>
        <dbReference type="ARBA" id="ARBA00022833"/>
    </source>
</evidence>
<dbReference type="SUPFAM" id="SSF68906">
    <property type="entry name" value="SAP domain"/>
    <property type="match status" value="2"/>
</dbReference>
<dbReference type="PANTHER" id="PTHR14879">
    <property type="entry name" value="CASPASE REGULATOR, RING FINGER DOMAIN-CONTAINING"/>
    <property type="match status" value="1"/>
</dbReference>
<dbReference type="InterPro" id="IPR036361">
    <property type="entry name" value="SAP_dom_sf"/>
</dbReference>
<feature type="compositionally biased region" description="Low complexity" evidence="4">
    <location>
        <begin position="214"/>
        <end position="225"/>
    </location>
</feature>
<dbReference type="InterPro" id="IPR057299">
    <property type="entry name" value="RNF34_RFFL_SAP"/>
</dbReference>